<dbReference type="InterPro" id="IPR003819">
    <property type="entry name" value="TauD/TfdA-like"/>
</dbReference>
<dbReference type="Proteomes" id="UP000651010">
    <property type="component" value="Unassembled WGS sequence"/>
</dbReference>
<dbReference type="PANTHER" id="PTHR10696">
    <property type="entry name" value="GAMMA-BUTYROBETAINE HYDROXYLASE-RELATED"/>
    <property type="match status" value="1"/>
</dbReference>
<dbReference type="PANTHER" id="PTHR10696:SF21">
    <property type="entry name" value="TAUD_TFDA-LIKE DOMAIN-CONTAINING PROTEIN"/>
    <property type="match status" value="1"/>
</dbReference>
<keyword evidence="5" id="KW-1185">Reference proteome</keyword>
<dbReference type="SUPFAM" id="SSF51197">
    <property type="entry name" value="Clavaminate synthase-like"/>
    <property type="match status" value="1"/>
</dbReference>
<keyword evidence="4" id="KW-0223">Dioxygenase</keyword>
<name>A0ABR9G9D3_9GAMM</name>
<protein>
    <submittedName>
        <fullName evidence="4">TauD/TfdA family dioxygenase</fullName>
    </submittedName>
</protein>
<dbReference type="InterPro" id="IPR050411">
    <property type="entry name" value="AlphaKG_dependent_hydroxylases"/>
</dbReference>
<evidence type="ECO:0000313" key="5">
    <source>
        <dbReference type="Proteomes" id="UP000651010"/>
    </source>
</evidence>
<sequence length="334" mass="37272">MPAFHEGLLTAGRRMPYLFQSDGHAGALDRFVAEQRTHILQLLGEHGAILFRGFGTTHAQAFADFVQALGIETLDYVYRSTPRTSQGKGLYTATEYPADREIPMHNENSYQRIWPRKLAFCCVKAAESGGATPLADMLEVQRLLDPAVLDKFRRLGVRYDRVFHGHIDLSWQEVFQTEDRAQVEAFCALNDIRWQWLDDDVLKTSQTCPGVVRHPQRGEDFLFNQAHLFHPSAIGEETLAFMLDAFGPELLPRNACYGNGEEIEAATLAAVRHAFSAAAVDLQWQEGDVALIDNIQVAHGRRSYRGQRKLLASLLEANQTPAIAELETAGAAHG</sequence>
<evidence type="ECO:0000256" key="2">
    <source>
        <dbReference type="ARBA" id="ARBA00023002"/>
    </source>
</evidence>
<reference evidence="4 5" key="1">
    <citation type="submission" date="2020-09" db="EMBL/GenBank/DDBJ databases">
        <title>Dyella sp. 7MK23 isolated from forest soil.</title>
        <authorList>
            <person name="Fu J."/>
        </authorList>
    </citation>
    <scope>NUCLEOTIDE SEQUENCE [LARGE SCALE GENOMIC DNA]</scope>
    <source>
        <strain evidence="4 5">7MK23</strain>
    </source>
</reference>
<comment type="caution">
    <text evidence="4">The sequence shown here is derived from an EMBL/GenBank/DDBJ whole genome shotgun (WGS) entry which is preliminary data.</text>
</comment>
<evidence type="ECO:0000313" key="4">
    <source>
        <dbReference type="EMBL" id="MBE1160652.1"/>
    </source>
</evidence>
<dbReference type="InterPro" id="IPR042098">
    <property type="entry name" value="TauD-like_sf"/>
</dbReference>
<organism evidence="4 5">
    <name type="scientific">Dyella acidiphila</name>
    <dbReference type="NCBI Taxonomy" id="2775866"/>
    <lineage>
        <taxon>Bacteria</taxon>
        <taxon>Pseudomonadati</taxon>
        <taxon>Pseudomonadota</taxon>
        <taxon>Gammaproteobacteria</taxon>
        <taxon>Lysobacterales</taxon>
        <taxon>Rhodanobacteraceae</taxon>
        <taxon>Dyella</taxon>
    </lineage>
</organism>
<keyword evidence="2" id="KW-0560">Oxidoreductase</keyword>
<proteinExistence type="predicted"/>
<dbReference type="Gene3D" id="3.60.130.10">
    <property type="entry name" value="Clavaminate synthase-like"/>
    <property type="match status" value="1"/>
</dbReference>
<gene>
    <name evidence="4" type="ORF">IGX34_09650</name>
</gene>
<dbReference type="Pfam" id="PF02668">
    <property type="entry name" value="TauD"/>
    <property type="match status" value="1"/>
</dbReference>
<evidence type="ECO:0000259" key="3">
    <source>
        <dbReference type="Pfam" id="PF02668"/>
    </source>
</evidence>
<dbReference type="GO" id="GO:0051213">
    <property type="term" value="F:dioxygenase activity"/>
    <property type="evidence" value="ECO:0007669"/>
    <property type="project" value="UniProtKB-KW"/>
</dbReference>
<accession>A0ABR9G9D3</accession>
<comment type="cofactor">
    <cofactor evidence="1">
        <name>Fe(2+)</name>
        <dbReference type="ChEBI" id="CHEBI:29033"/>
    </cofactor>
</comment>
<dbReference type="EMBL" id="JACZZA010000005">
    <property type="protein sequence ID" value="MBE1160652.1"/>
    <property type="molecule type" value="Genomic_DNA"/>
</dbReference>
<feature type="domain" description="TauD/TfdA-like" evidence="3">
    <location>
        <begin position="32"/>
        <end position="311"/>
    </location>
</feature>
<dbReference type="RefSeq" id="WP_192555515.1">
    <property type="nucleotide sequence ID" value="NZ_JACZZA010000005.1"/>
</dbReference>
<evidence type="ECO:0000256" key="1">
    <source>
        <dbReference type="ARBA" id="ARBA00001954"/>
    </source>
</evidence>